<dbReference type="RefSeq" id="WP_147654849.1">
    <property type="nucleotide sequence ID" value="NZ_BMFM01000001.1"/>
</dbReference>
<dbReference type="Proteomes" id="UP000321062">
    <property type="component" value="Chromosome"/>
</dbReference>
<dbReference type="Pfam" id="PF04773">
    <property type="entry name" value="FecR"/>
    <property type="match status" value="1"/>
</dbReference>
<dbReference type="AlphaFoldDB" id="A0A5B9DIA6"/>
<feature type="region of interest" description="Disordered" evidence="1">
    <location>
        <begin position="216"/>
        <end position="271"/>
    </location>
</feature>
<feature type="domain" description="FecR protein" evidence="3">
    <location>
        <begin position="57"/>
        <end position="156"/>
    </location>
</feature>
<gene>
    <name evidence="4" type="ORF">FNA67_01765</name>
</gene>
<dbReference type="EMBL" id="CP041690">
    <property type="protein sequence ID" value="QEE18980.1"/>
    <property type="molecule type" value="Genomic_DNA"/>
</dbReference>
<dbReference type="PANTHER" id="PTHR38731">
    <property type="entry name" value="LIPL45-RELATED LIPOPROTEIN-RELATED"/>
    <property type="match status" value="1"/>
</dbReference>
<name>A0A5B9DIA6_9HYPH</name>
<dbReference type="PANTHER" id="PTHR38731:SF1">
    <property type="entry name" value="FECR PROTEIN DOMAIN-CONTAINING PROTEIN"/>
    <property type="match status" value="1"/>
</dbReference>
<evidence type="ECO:0000256" key="1">
    <source>
        <dbReference type="SAM" id="MobiDB-lite"/>
    </source>
</evidence>
<protein>
    <recommendedName>
        <fullName evidence="3">FecR protein domain-containing protein</fullName>
    </recommendedName>
</protein>
<keyword evidence="5" id="KW-1185">Reference proteome</keyword>
<evidence type="ECO:0000256" key="2">
    <source>
        <dbReference type="SAM" id="SignalP"/>
    </source>
</evidence>
<dbReference type="InterPro" id="IPR006860">
    <property type="entry name" value="FecR"/>
</dbReference>
<dbReference type="KEGG" id="yti:FNA67_01765"/>
<accession>A0A5B9DIA6</accession>
<organism evidence="4 5">
    <name type="scientific">Paradevosia tibetensis</name>
    <dbReference type="NCBI Taxonomy" id="1447062"/>
    <lineage>
        <taxon>Bacteria</taxon>
        <taxon>Pseudomonadati</taxon>
        <taxon>Pseudomonadota</taxon>
        <taxon>Alphaproteobacteria</taxon>
        <taxon>Hyphomicrobiales</taxon>
        <taxon>Devosiaceae</taxon>
        <taxon>Paradevosia</taxon>
    </lineage>
</organism>
<evidence type="ECO:0000259" key="3">
    <source>
        <dbReference type="Pfam" id="PF04773"/>
    </source>
</evidence>
<sequence>MRWRSLAAAALSTMLAGGALAAPQTGTAVGVDPDASARGNGGARTLAVGSDVAVGETVVTDANGQVQILFEDETRLVVGPGSSLLIEKYLLRGNENTDRFAINALSGSFRFITGRSPKAAYEIKTPSATIGVRGTAFDFTVDALNLTTLVLFHGSVLLCTPGGQCVVLDSQCQVGAVDMVQSVRIRPNSRLRAQFPLIGSQEGLLADFRVAQADRCLRPSTGGTPDSLSHTGGGDSTPQPQTQTQGNAGGSITPTTVPTTNPATGNLTNVP</sequence>
<proteinExistence type="predicted"/>
<feature type="compositionally biased region" description="Polar residues" evidence="1">
    <location>
        <begin position="221"/>
        <end position="252"/>
    </location>
</feature>
<reference evidence="4 5" key="1">
    <citation type="journal article" date="2015" name="Int. J. Syst. Evol. Microbiol.">
        <title>Youhaiella tibetensis gen. nov., sp. nov., isolated from subsurface sediment.</title>
        <authorList>
            <person name="Wang Y.X."/>
            <person name="Huang F.Q."/>
            <person name="Nogi Y."/>
            <person name="Pang S.J."/>
            <person name="Wang P.K."/>
            <person name="Lv J."/>
        </authorList>
    </citation>
    <scope>NUCLEOTIDE SEQUENCE [LARGE SCALE GENOMIC DNA]</scope>
    <source>
        <strain evidence="5">fig4</strain>
    </source>
</reference>
<evidence type="ECO:0000313" key="4">
    <source>
        <dbReference type="EMBL" id="QEE18980.1"/>
    </source>
</evidence>
<feature type="chain" id="PRO_5022846399" description="FecR protein domain-containing protein" evidence="2">
    <location>
        <begin position="22"/>
        <end position="271"/>
    </location>
</feature>
<dbReference type="Gene3D" id="2.60.120.1440">
    <property type="match status" value="1"/>
</dbReference>
<dbReference type="OrthoDB" id="6038785at2"/>
<evidence type="ECO:0000313" key="5">
    <source>
        <dbReference type="Proteomes" id="UP000321062"/>
    </source>
</evidence>
<feature type="signal peptide" evidence="2">
    <location>
        <begin position="1"/>
        <end position="21"/>
    </location>
</feature>
<keyword evidence="2" id="KW-0732">Signal</keyword>
<feature type="compositionally biased region" description="Low complexity" evidence="1">
    <location>
        <begin position="253"/>
        <end position="264"/>
    </location>
</feature>